<dbReference type="Proteomes" id="UP001626550">
    <property type="component" value="Unassembled WGS sequence"/>
</dbReference>
<feature type="domain" description="CCHC-type" evidence="3">
    <location>
        <begin position="172"/>
        <end position="187"/>
    </location>
</feature>
<evidence type="ECO:0000313" key="4">
    <source>
        <dbReference type="EMBL" id="KAL3317212.1"/>
    </source>
</evidence>
<dbReference type="InterPro" id="IPR036875">
    <property type="entry name" value="Znf_CCHC_sf"/>
</dbReference>
<evidence type="ECO:0000256" key="1">
    <source>
        <dbReference type="PROSITE-ProRule" id="PRU00047"/>
    </source>
</evidence>
<feature type="region of interest" description="Disordered" evidence="2">
    <location>
        <begin position="60"/>
        <end position="80"/>
    </location>
</feature>
<dbReference type="SMART" id="SM00343">
    <property type="entry name" value="ZnF_C2HC"/>
    <property type="match status" value="1"/>
</dbReference>
<reference evidence="4 5" key="1">
    <citation type="submission" date="2024-11" db="EMBL/GenBank/DDBJ databases">
        <title>Adaptive evolution of stress response genes in parasites aligns with host niche diversity.</title>
        <authorList>
            <person name="Hahn C."/>
            <person name="Resl P."/>
        </authorList>
    </citation>
    <scope>NUCLEOTIDE SEQUENCE [LARGE SCALE GENOMIC DNA]</scope>
    <source>
        <strain evidence="4">EGGRZ-B1_66</strain>
        <tissue evidence="4">Body</tissue>
    </source>
</reference>
<keyword evidence="1" id="KW-0862">Zinc</keyword>
<keyword evidence="5" id="KW-1185">Reference proteome</keyword>
<dbReference type="AlphaFoldDB" id="A0ABD2QDA9"/>
<dbReference type="InterPro" id="IPR001878">
    <property type="entry name" value="Znf_CCHC"/>
</dbReference>
<dbReference type="PROSITE" id="PS50158">
    <property type="entry name" value="ZF_CCHC"/>
    <property type="match status" value="1"/>
</dbReference>
<evidence type="ECO:0000313" key="5">
    <source>
        <dbReference type="Proteomes" id="UP001626550"/>
    </source>
</evidence>
<comment type="caution">
    <text evidence="4">The sequence shown here is derived from an EMBL/GenBank/DDBJ whole genome shotgun (WGS) entry which is preliminary data.</text>
</comment>
<dbReference type="Gene3D" id="4.10.60.10">
    <property type="entry name" value="Zinc finger, CCHC-type"/>
    <property type="match status" value="1"/>
</dbReference>
<keyword evidence="1" id="KW-0863">Zinc-finger</keyword>
<name>A0ABD2QDA9_9PLAT</name>
<dbReference type="SUPFAM" id="SSF57756">
    <property type="entry name" value="Retrovirus zinc finger-like domains"/>
    <property type="match status" value="1"/>
</dbReference>
<gene>
    <name evidence="4" type="ORF">Ciccas_004128</name>
</gene>
<organism evidence="4 5">
    <name type="scientific">Cichlidogyrus casuarinus</name>
    <dbReference type="NCBI Taxonomy" id="1844966"/>
    <lineage>
        <taxon>Eukaryota</taxon>
        <taxon>Metazoa</taxon>
        <taxon>Spiralia</taxon>
        <taxon>Lophotrochozoa</taxon>
        <taxon>Platyhelminthes</taxon>
        <taxon>Monogenea</taxon>
        <taxon>Monopisthocotylea</taxon>
        <taxon>Dactylogyridea</taxon>
        <taxon>Ancyrocephalidae</taxon>
        <taxon>Cichlidogyrus</taxon>
    </lineage>
</organism>
<sequence>MLQPIGCQEKEDKSMTTLTTVPMTYSTNWLPVHQPELPPLLNTNGLPLYVPLQQEKLQDLGQKSTTRENSPVSTSSPPVPVSQIDPNVAMAFLSYGQPIPMFQAHPGYLSGAPFPNYGVAGYNVHSPNMIPTYTQSGLANSGGFATEAQFPRLIIPQAHYQMAGGGATLKSCFSCGKPGHKAAACPQHQKRSN</sequence>
<dbReference type="Pfam" id="PF00098">
    <property type="entry name" value="zf-CCHC"/>
    <property type="match status" value="1"/>
</dbReference>
<dbReference type="GO" id="GO:0008270">
    <property type="term" value="F:zinc ion binding"/>
    <property type="evidence" value="ECO:0007669"/>
    <property type="project" value="UniProtKB-KW"/>
</dbReference>
<dbReference type="EMBL" id="JBJKFK010000413">
    <property type="protein sequence ID" value="KAL3317212.1"/>
    <property type="molecule type" value="Genomic_DNA"/>
</dbReference>
<evidence type="ECO:0000259" key="3">
    <source>
        <dbReference type="PROSITE" id="PS50158"/>
    </source>
</evidence>
<protein>
    <recommendedName>
        <fullName evidence="3">CCHC-type domain-containing protein</fullName>
    </recommendedName>
</protein>
<evidence type="ECO:0000256" key="2">
    <source>
        <dbReference type="SAM" id="MobiDB-lite"/>
    </source>
</evidence>
<keyword evidence="1" id="KW-0479">Metal-binding</keyword>
<proteinExistence type="predicted"/>
<accession>A0ABD2QDA9</accession>